<dbReference type="SUPFAM" id="SSF51011">
    <property type="entry name" value="Glycosyl hydrolase domain"/>
    <property type="match status" value="1"/>
</dbReference>
<dbReference type="Pfam" id="PF00128">
    <property type="entry name" value="Alpha-amylase"/>
    <property type="match status" value="1"/>
</dbReference>
<dbReference type="Gene3D" id="2.60.40.1180">
    <property type="entry name" value="Golgi alpha-mannosidase II"/>
    <property type="match status" value="1"/>
</dbReference>
<reference evidence="3" key="1">
    <citation type="submission" date="2020-06" db="EMBL/GenBank/DDBJ databases">
        <title>Novel chitinolytic bacterium.</title>
        <authorList>
            <person name="Ungkulpasvich U."/>
            <person name="Kosugi A."/>
            <person name="Uke A."/>
        </authorList>
    </citation>
    <scope>NUCLEOTIDE SEQUENCE</scope>
    <source>
        <strain evidence="3">UUS1-1</strain>
    </source>
</reference>
<organism evidence="3 4">
    <name type="scientific">Capillibacterium thermochitinicola</name>
    <dbReference type="NCBI Taxonomy" id="2699427"/>
    <lineage>
        <taxon>Bacteria</taxon>
        <taxon>Bacillati</taxon>
        <taxon>Bacillota</taxon>
        <taxon>Capillibacterium</taxon>
    </lineage>
</organism>
<name>A0A8J6HWA4_9FIRM</name>
<feature type="domain" description="Glycosyl hydrolase family 13 catalytic" evidence="2">
    <location>
        <begin position="157"/>
        <end position="541"/>
    </location>
</feature>
<dbReference type="InterPro" id="IPR017853">
    <property type="entry name" value="GH"/>
</dbReference>
<dbReference type="SMART" id="SM00642">
    <property type="entry name" value="Aamy"/>
    <property type="match status" value="1"/>
</dbReference>
<dbReference type="GO" id="GO:0005975">
    <property type="term" value="P:carbohydrate metabolic process"/>
    <property type="evidence" value="ECO:0007669"/>
    <property type="project" value="InterPro"/>
</dbReference>
<dbReference type="EMBL" id="JAAKDE010000004">
    <property type="protein sequence ID" value="MBA2132417.1"/>
    <property type="molecule type" value="Genomic_DNA"/>
</dbReference>
<keyword evidence="4" id="KW-1185">Reference proteome</keyword>
<sequence length="654" mass="72906">MNADWIDEHYYYPGDDLGAVYTPARTVFTVWAPTAREVSLCTYRQGRGGVKTVYPMVREESGVWRGQVEGDCHGLYYTYAVTHEDRTYEVMDPYARAAGVNGDRGMVVDLARTNPEGWAGTARPVLEAMVDAIIYELHVRDFSTHPQAGIQHKGKFLAFTEAGTRGPMGVKTGLDHLADLGITHLHLLPVFDFASVDEAEQEHPQFNWGYDPKNFNVPEGSYATDPFDGTMRIRELKAAIQNLHRRKIGVIMDVVYNHTYKAWDSNLNRLVPGYYYRMNPDRSFANGSGCGNELATERPMVRKLILDSVVYWASEYRLDGFRFDLMGLIDLETMRQIRQALDRVAPGIIVYGEGWTGGPSPLPGERAALKGNASHVPGIAFFNDSARDGIKGHVFYGSEPGFVNGRPGLEESVKFGIVAATAHPQLCYERVNYDHGPWASSPEQSVVYCEAHDNLTLWDKLAITNPDEPETLRIKRHKLAGAIVLTSQGIPFLHAGQEFLRTKGGNANSYLAPDEVNQLDWARKARYEEVYTYYRGLIALRKAHPAFRLRTTEQIQTHLRFLDLPEQLIGYILAEHANGDPWRTIVVLFNAKSTPATVALPGDDWVVVVDQQRAGTEALAAHHSNAVEVPPLSALVLVDRASFAQNLGGQGKFA</sequence>
<dbReference type="EC" id="3.2.1.41" evidence="3"/>
<evidence type="ECO:0000313" key="3">
    <source>
        <dbReference type="EMBL" id="MBA2132417.1"/>
    </source>
</evidence>
<dbReference type="Pfam" id="PF02922">
    <property type="entry name" value="CBM_48"/>
    <property type="match status" value="1"/>
</dbReference>
<accession>A0A8J6HWA4</accession>
<dbReference type="InterPro" id="IPR004193">
    <property type="entry name" value="Glyco_hydro_13_N"/>
</dbReference>
<dbReference type="InterPro" id="IPR011840">
    <property type="entry name" value="PulA_typeI"/>
</dbReference>
<evidence type="ECO:0000259" key="2">
    <source>
        <dbReference type="SMART" id="SM00642"/>
    </source>
</evidence>
<protein>
    <submittedName>
        <fullName evidence="3">Type I pullulanase</fullName>
        <ecNumber evidence="3">3.2.1.41</ecNumber>
    </submittedName>
</protein>
<dbReference type="Gene3D" id="3.20.20.80">
    <property type="entry name" value="Glycosidases"/>
    <property type="match status" value="1"/>
</dbReference>
<dbReference type="PANTHER" id="PTHR43002">
    <property type="entry name" value="GLYCOGEN DEBRANCHING ENZYME"/>
    <property type="match status" value="1"/>
</dbReference>
<comment type="caution">
    <text evidence="3">The sequence shown here is derived from an EMBL/GenBank/DDBJ whole genome shotgun (WGS) entry which is preliminary data.</text>
</comment>
<dbReference type="RefSeq" id="WP_181338870.1">
    <property type="nucleotide sequence ID" value="NZ_JAAKDE010000004.1"/>
</dbReference>
<dbReference type="Gene3D" id="2.60.40.10">
    <property type="entry name" value="Immunoglobulins"/>
    <property type="match status" value="1"/>
</dbReference>
<dbReference type="CDD" id="cd02860">
    <property type="entry name" value="E_set_Pullulanase"/>
    <property type="match status" value="1"/>
</dbReference>
<keyword evidence="3" id="KW-0378">Hydrolase</keyword>
<comment type="similarity">
    <text evidence="1">Belongs to the glycosyl hydrolase 13 family.</text>
</comment>
<dbReference type="SUPFAM" id="SSF51445">
    <property type="entry name" value="(Trans)glycosidases"/>
    <property type="match status" value="1"/>
</dbReference>
<keyword evidence="3" id="KW-0326">Glycosidase</keyword>
<dbReference type="InterPro" id="IPR014756">
    <property type="entry name" value="Ig_E-set"/>
</dbReference>
<dbReference type="Proteomes" id="UP000657177">
    <property type="component" value="Unassembled WGS sequence"/>
</dbReference>
<evidence type="ECO:0000313" key="4">
    <source>
        <dbReference type="Proteomes" id="UP000657177"/>
    </source>
</evidence>
<dbReference type="AlphaFoldDB" id="A0A8J6HWA4"/>
<dbReference type="InterPro" id="IPR013780">
    <property type="entry name" value="Glyco_hydro_b"/>
</dbReference>
<dbReference type="InterPro" id="IPR049117">
    <property type="entry name" value="pulA_all-beta"/>
</dbReference>
<dbReference type="GO" id="GO:0051060">
    <property type="term" value="F:pullulanase activity"/>
    <property type="evidence" value="ECO:0007669"/>
    <property type="project" value="UniProtKB-EC"/>
</dbReference>
<gene>
    <name evidence="3" type="primary">pulA</name>
    <name evidence="3" type="ORF">G5B42_02505</name>
</gene>
<dbReference type="Pfam" id="PF21653">
    <property type="entry name" value="pulA_all-beta"/>
    <property type="match status" value="1"/>
</dbReference>
<dbReference type="CDD" id="cd11341">
    <property type="entry name" value="AmyAc_Pullulanase_LD-like"/>
    <property type="match status" value="1"/>
</dbReference>
<dbReference type="InterPro" id="IPR006047">
    <property type="entry name" value="GH13_cat_dom"/>
</dbReference>
<dbReference type="InterPro" id="IPR013783">
    <property type="entry name" value="Ig-like_fold"/>
</dbReference>
<dbReference type="SUPFAM" id="SSF81296">
    <property type="entry name" value="E set domains"/>
    <property type="match status" value="1"/>
</dbReference>
<dbReference type="NCBIfam" id="TIGR02104">
    <property type="entry name" value="pulA_typeI"/>
    <property type="match status" value="1"/>
</dbReference>
<proteinExistence type="inferred from homology"/>
<evidence type="ECO:0000256" key="1">
    <source>
        <dbReference type="ARBA" id="ARBA00008061"/>
    </source>
</evidence>